<dbReference type="Pfam" id="PF05795">
    <property type="entry name" value="Plasmodium_Vir"/>
    <property type="match status" value="1"/>
</dbReference>
<organism evidence="2 3">
    <name type="scientific">Plasmodium ovale</name>
    <name type="common">malaria parasite P. ovale</name>
    <dbReference type="NCBI Taxonomy" id="36330"/>
    <lineage>
        <taxon>Eukaryota</taxon>
        <taxon>Sar</taxon>
        <taxon>Alveolata</taxon>
        <taxon>Apicomplexa</taxon>
        <taxon>Aconoidasida</taxon>
        <taxon>Haemosporida</taxon>
        <taxon>Plasmodiidae</taxon>
        <taxon>Plasmodium</taxon>
        <taxon>Plasmodium (Plasmodium)</taxon>
    </lineage>
</organism>
<dbReference type="VEuPathDB" id="PlasmoDB:PocGH01_00041300"/>
<dbReference type="VEuPathDB" id="PlasmoDB:POWCR01_000039400"/>
<gene>
    <name evidence="2" type="primary">PowCR01_000039400</name>
    <name evidence="2" type="ORF">POWCR01_000039400</name>
</gene>
<sequence length="346" mass="40192">MERSGHHERYDTFSEYNYNYDIYDKIKGDTGDYYETFPDDIIPTHANERNSIVDDCLRLRIYLLKFGSKEECKKNNCCAYINYSLNYGIRNFYKSQKSIFEFYTTYMNDNSNKDIKELCGSEIKDMDEDKYEKTEKLHSLYLIYKGFLSSQTSTPSCSLAKSCANKYNNIISDYPNIDDTELCKVLNDFKTVFEKNPIITSQCHELYRDELSLLDTCNNLQKQSRDTDSPPQQQDGRAEKEKESFTQSFLQAQPTSREEKDQFSSPSSSGSTLPIALFSSGIGVLLILLSSYKFTPFGQLLRLKIQKFIGTSDHLDDEQYEMQQNYSEYDEGNAEYNGYNISYNSL</sequence>
<dbReference type="OrthoDB" id="389398at2759"/>
<dbReference type="EMBL" id="FLRJ01000091">
    <property type="protein sequence ID" value="SBT72629.1"/>
    <property type="molecule type" value="Genomic_DNA"/>
</dbReference>
<evidence type="ECO:0000313" key="3">
    <source>
        <dbReference type="Proteomes" id="UP000243200"/>
    </source>
</evidence>
<dbReference type="AlphaFoldDB" id="A0A1C3KG68"/>
<dbReference type="InterPro" id="IPR008780">
    <property type="entry name" value="Plasmodium_Vir"/>
</dbReference>
<feature type="compositionally biased region" description="Polar residues" evidence="1">
    <location>
        <begin position="245"/>
        <end position="255"/>
    </location>
</feature>
<proteinExistence type="predicted"/>
<feature type="region of interest" description="Disordered" evidence="1">
    <location>
        <begin position="221"/>
        <end position="269"/>
    </location>
</feature>
<protein>
    <submittedName>
        <fullName evidence="2">Plasmodium vivax Vir protein, putative</fullName>
    </submittedName>
</protein>
<dbReference type="Proteomes" id="UP000243200">
    <property type="component" value="Unassembled WGS sequence"/>
</dbReference>
<name>A0A1C3KG68_PLAOA</name>
<accession>A0A1C3KG68</accession>
<evidence type="ECO:0000256" key="1">
    <source>
        <dbReference type="SAM" id="MobiDB-lite"/>
    </source>
</evidence>
<reference evidence="2 3" key="1">
    <citation type="submission" date="2016-06" db="EMBL/GenBank/DDBJ databases">
        <authorList>
            <consortium name="Pathogen Informatics"/>
        </authorList>
    </citation>
    <scope>NUCLEOTIDE SEQUENCE [LARGE SCALE GENOMIC DNA]</scope>
</reference>
<evidence type="ECO:0000313" key="2">
    <source>
        <dbReference type="EMBL" id="SBT72629.1"/>
    </source>
</evidence>